<accession>A0AAU9IVC9</accession>
<keyword evidence="3" id="KW-1185">Reference proteome</keyword>
<dbReference type="InterPro" id="IPR000608">
    <property type="entry name" value="UBC"/>
</dbReference>
<gene>
    <name evidence="2" type="ORF">BSTOLATCC_MIC18856</name>
</gene>
<dbReference type="AlphaFoldDB" id="A0AAU9IVC9"/>
<evidence type="ECO:0000313" key="2">
    <source>
        <dbReference type="EMBL" id="CAG9317613.1"/>
    </source>
</evidence>
<dbReference type="PANTHER" id="PTHR24068">
    <property type="entry name" value="UBIQUITIN-CONJUGATING ENZYME E2"/>
    <property type="match status" value="1"/>
</dbReference>
<dbReference type="SUPFAM" id="SSF54495">
    <property type="entry name" value="UBC-like"/>
    <property type="match status" value="1"/>
</dbReference>
<dbReference type="Gene3D" id="3.10.110.10">
    <property type="entry name" value="Ubiquitin Conjugating Enzyme"/>
    <property type="match status" value="1"/>
</dbReference>
<comment type="caution">
    <text evidence="2">The sequence shown here is derived from an EMBL/GenBank/DDBJ whole genome shotgun (WGS) entry which is preliminary data.</text>
</comment>
<dbReference type="EMBL" id="CAJZBQ010000018">
    <property type="protein sequence ID" value="CAG9317613.1"/>
    <property type="molecule type" value="Genomic_DNA"/>
</dbReference>
<sequence>MSIKRIKNELLDLKRNPQITRTAWQTNESDSDWYNITAVITGPENSPYQGGLFFLQLKFPTDYPFKPPKVQFYTKIYTHPLANVGICVVPWKGNYILVLLLLLSHI</sequence>
<protein>
    <recommendedName>
        <fullName evidence="1">UBC core domain-containing protein</fullName>
    </recommendedName>
</protein>
<evidence type="ECO:0000313" key="3">
    <source>
        <dbReference type="Proteomes" id="UP001162131"/>
    </source>
</evidence>
<evidence type="ECO:0000259" key="1">
    <source>
        <dbReference type="PROSITE" id="PS50127"/>
    </source>
</evidence>
<name>A0AAU9IVC9_9CILI</name>
<proteinExistence type="predicted"/>
<dbReference type="Pfam" id="PF00179">
    <property type="entry name" value="UQ_con"/>
    <property type="match status" value="1"/>
</dbReference>
<feature type="domain" description="UBC core" evidence="1">
    <location>
        <begin position="1"/>
        <end position="106"/>
    </location>
</feature>
<reference evidence="2" key="1">
    <citation type="submission" date="2021-09" db="EMBL/GenBank/DDBJ databases">
        <authorList>
            <consortium name="AG Swart"/>
            <person name="Singh M."/>
            <person name="Singh A."/>
            <person name="Seah K."/>
            <person name="Emmerich C."/>
        </authorList>
    </citation>
    <scope>NUCLEOTIDE SEQUENCE</scope>
    <source>
        <strain evidence="2">ATCC30299</strain>
    </source>
</reference>
<dbReference type="Proteomes" id="UP001162131">
    <property type="component" value="Unassembled WGS sequence"/>
</dbReference>
<dbReference type="PROSITE" id="PS50127">
    <property type="entry name" value="UBC_2"/>
    <property type="match status" value="1"/>
</dbReference>
<organism evidence="2 3">
    <name type="scientific">Blepharisma stoltei</name>
    <dbReference type="NCBI Taxonomy" id="1481888"/>
    <lineage>
        <taxon>Eukaryota</taxon>
        <taxon>Sar</taxon>
        <taxon>Alveolata</taxon>
        <taxon>Ciliophora</taxon>
        <taxon>Postciliodesmatophora</taxon>
        <taxon>Heterotrichea</taxon>
        <taxon>Heterotrichida</taxon>
        <taxon>Blepharismidae</taxon>
        <taxon>Blepharisma</taxon>
    </lineage>
</organism>
<dbReference type="InterPro" id="IPR016135">
    <property type="entry name" value="UBQ-conjugating_enzyme/RWD"/>
</dbReference>